<evidence type="ECO:0000259" key="1">
    <source>
        <dbReference type="Pfam" id="PF17921"/>
    </source>
</evidence>
<evidence type="ECO:0000313" key="3">
    <source>
        <dbReference type="EnsemblMetazoa" id="CapteP144989"/>
    </source>
</evidence>
<feature type="domain" description="Integrase zinc-binding" evidence="1">
    <location>
        <begin position="9"/>
        <end position="63"/>
    </location>
</feature>
<dbReference type="InterPro" id="IPR041588">
    <property type="entry name" value="Integrase_H2C2"/>
</dbReference>
<evidence type="ECO:0000313" key="2">
    <source>
        <dbReference type="EMBL" id="ELT96983.1"/>
    </source>
</evidence>
<gene>
    <name evidence="2" type="ORF">CAPTEDRAFT_144989</name>
</gene>
<dbReference type="HOGENOM" id="CLU_1911852_0_0_1"/>
<sequence length="133" mass="14917">LLYKNRIIIPASLRSEVLSTLHSAHQGVTSMISRTESSVFWLGITTAIKETRDRFHHCHKMAPSQPASPPTEPTQAAYPFQCICADFFTYKGAHYLLVVDRYSNWPIVERSSDGASGLISCLRRTFVTFGIPD</sequence>
<dbReference type="EMBL" id="KB308705">
    <property type="protein sequence ID" value="ELT96983.1"/>
    <property type="molecule type" value="Genomic_DNA"/>
</dbReference>
<reference evidence="3" key="3">
    <citation type="submission" date="2015-06" db="UniProtKB">
        <authorList>
            <consortium name="EnsemblMetazoa"/>
        </authorList>
    </citation>
    <scope>IDENTIFICATION</scope>
</reference>
<dbReference type="EnsemblMetazoa" id="CapteT144989">
    <property type="protein sequence ID" value="CapteP144989"/>
    <property type="gene ID" value="CapteG144989"/>
</dbReference>
<accession>R7TSW5</accession>
<organism evidence="2">
    <name type="scientific">Capitella teleta</name>
    <name type="common">Polychaete worm</name>
    <dbReference type="NCBI Taxonomy" id="283909"/>
    <lineage>
        <taxon>Eukaryota</taxon>
        <taxon>Metazoa</taxon>
        <taxon>Spiralia</taxon>
        <taxon>Lophotrochozoa</taxon>
        <taxon>Annelida</taxon>
        <taxon>Polychaeta</taxon>
        <taxon>Sedentaria</taxon>
        <taxon>Scolecida</taxon>
        <taxon>Capitellidae</taxon>
        <taxon>Capitella</taxon>
    </lineage>
</organism>
<name>R7TSW5_CAPTE</name>
<dbReference type="AlphaFoldDB" id="R7TSW5"/>
<dbReference type="PANTHER" id="PTHR37984">
    <property type="entry name" value="PROTEIN CBG26694"/>
    <property type="match status" value="1"/>
</dbReference>
<evidence type="ECO:0000313" key="4">
    <source>
        <dbReference type="Proteomes" id="UP000014760"/>
    </source>
</evidence>
<reference evidence="2 4" key="2">
    <citation type="journal article" date="2013" name="Nature">
        <title>Insights into bilaterian evolution from three spiralian genomes.</title>
        <authorList>
            <person name="Simakov O."/>
            <person name="Marletaz F."/>
            <person name="Cho S.J."/>
            <person name="Edsinger-Gonzales E."/>
            <person name="Havlak P."/>
            <person name="Hellsten U."/>
            <person name="Kuo D.H."/>
            <person name="Larsson T."/>
            <person name="Lv J."/>
            <person name="Arendt D."/>
            <person name="Savage R."/>
            <person name="Osoegawa K."/>
            <person name="de Jong P."/>
            <person name="Grimwood J."/>
            <person name="Chapman J.A."/>
            <person name="Shapiro H."/>
            <person name="Aerts A."/>
            <person name="Otillar R.P."/>
            <person name="Terry A.Y."/>
            <person name="Boore J.L."/>
            <person name="Grigoriev I.V."/>
            <person name="Lindberg D.R."/>
            <person name="Seaver E.C."/>
            <person name="Weisblat D.A."/>
            <person name="Putnam N.H."/>
            <person name="Rokhsar D.S."/>
        </authorList>
    </citation>
    <scope>NUCLEOTIDE SEQUENCE</scope>
    <source>
        <strain evidence="2 4">I ESC-2004</strain>
    </source>
</reference>
<dbReference type="Pfam" id="PF17921">
    <property type="entry name" value="Integrase_H2C2"/>
    <property type="match status" value="1"/>
</dbReference>
<dbReference type="OMA" id="MIANCAD"/>
<protein>
    <recommendedName>
        <fullName evidence="1">Integrase zinc-binding domain-containing protein</fullName>
    </recommendedName>
</protein>
<proteinExistence type="predicted"/>
<keyword evidence="4" id="KW-1185">Reference proteome</keyword>
<dbReference type="InterPro" id="IPR050951">
    <property type="entry name" value="Retrovirus_Pol_polyprotein"/>
</dbReference>
<dbReference type="OrthoDB" id="2286242at2759"/>
<dbReference type="Proteomes" id="UP000014760">
    <property type="component" value="Unassembled WGS sequence"/>
</dbReference>
<dbReference type="STRING" id="283909.R7TSW5"/>
<dbReference type="Gene3D" id="1.10.340.70">
    <property type="match status" value="1"/>
</dbReference>
<dbReference type="EMBL" id="AMQN01011129">
    <property type="status" value="NOT_ANNOTATED_CDS"/>
    <property type="molecule type" value="Genomic_DNA"/>
</dbReference>
<feature type="non-terminal residue" evidence="2">
    <location>
        <position position="1"/>
    </location>
</feature>
<dbReference type="PANTHER" id="PTHR37984:SF7">
    <property type="entry name" value="INTEGRASE CATALYTIC DOMAIN-CONTAINING PROTEIN"/>
    <property type="match status" value="1"/>
</dbReference>
<reference evidence="4" key="1">
    <citation type="submission" date="2012-12" db="EMBL/GenBank/DDBJ databases">
        <authorList>
            <person name="Hellsten U."/>
            <person name="Grimwood J."/>
            <person name="Chapman J.A."/>
            <person name="Shapiro H."/>
            <person name="Aerts A."/>
            <person name="Otillar R.P."/>
            <person name="Terry A.Y."/>
            <person name="Boore J.L."/>
            <person name="Simakov O."/>
            <person name="Marletaz F."/>
            <person name="Cho S.-J."/>
            <person name="Edsinger-Gonzales E."/>
            <person name="Havlak P."/>
            <person name="Kuo D.-H."/>
            <person name="Larsson T."/>
            <person name="Lv J."/>
            <person name="Arendt D."/>
            <person name="Savage R."/>
            <person name="Osoegawa K."/>
            <person name="de Jong P."/>
            <person name="Lindberg D.R."/>
            <person name="Seaver E.C."/>
            <person name="Weisblat D.A."/>
            <person name="Putnam N.H."/>
            <person name="Grigoriev I.V."/>
            <person name="Rokhsar D.S."/>
        </authorList>
    </citation>
    <scope>NUCLEOTIDE SEQUENCE</scope>
    <source>
        <strain evidence="4">I ESC-2004</strain>
    </source>
</reference>